<feature type="compositionally biased region" description="Polar residues" evidence="1">
    <location>
        <begin position="31"/>
        <end position="42"/>
    </location>
</feature>
<feature type="region of interest" description="Disordered" evidence="1">
    <location>
        <begin position="31"/>
        <end position="72"/>
    </location>
</feature>
<accession>A0A3N4J1M3</accession>
<proteinExistence type="predicted"/>
<gene>
    <name evidence="2" type="ORF">L873DRAFT_216274</name>
</gene>
<evidence type="ECO:0000313" key="2">
    <source>
        <dbReference type="EMBL" id="RPA92179.1"/>
    </source>
</evidence>
<evidence type="ECO:0000256" key="1">
    <source>
        <dbReference type="SAM" id="MobiDB-lite"/>
    </source>
</evidence>
<dbReference type="EMBL" id="ML120479">
    <property type="protein sequence ID" value="RPA92179.1"/>
    <property type="molecule type" value="Genomic_DNA"/>
</dbReference>
<dbReference type="Proteomes" id="UP000276215">
    <property type="component" value="Unassembled WGS sequence"/>
</dbReference>
<evidence type="ECO:0000313" key="3">
    <source>
        <dbReference type="Proteomes" id="UP000276215"/>
    </source>
</evidence>
<name>A0A3N4J1M3_9PEZI</name>
<sequence length="156" mass="16672">MLDAIQADYTRSIACLQEEIDVLNYELCTDRASSPQPPTTTAELPPDTHMVPESTSAPAQKPVPPSAPTATPVGAPSWAIVVRKGRKKVSPTAKPALSAKSPSLATAPGHKKGFTMRERCLIIRCDGYPLTPTAMELRDGINRAISSTYVQTVSLT</sequence>
<dbReference type="AlphaFoldDB" id="A0A3N4J1M3"/>
<dbReference type="OrthoDB" id="3737666at2759"/>
<protein>
    <submittedName>
        <fullName evidence="2">Uncharacterized protein</fullName>
    </submittedName>
</protein>
<reference evidence="2 3" key="1">
    <citation type="journal article" date="2018" name="Nat. Ecol. Evol.">
        <title>Pezizomycetes genomes reveal the molecular basis of ectomycorrhizal truffle lifestyle.</title>
        <authorList>
            <person name="Murat C."/>
            <person name="Payen T."/>
            <person name="Noel B."/>
            <person name="Kuo A."/>
            <person name="Morin E."/>
            <person name="Chen J."/>
            <person name="Kohler A."/>
            <person name="Krizsan K."/>
            <person name="Balestrini R."/>
            <person name="Da Silva C."/>
            <person name="Montanini B."/>
            <person name="Hainaut M."/>
            <person name="Levati E."/>
            <person name="Barry K.W."/>
            <person name="Belfiori B."/>
            <person name="Cichocki N."/>
            <person name="Clum A."/>
            <person name="Dockter R.B."/>
            <person name="Fauchery L."/>
            <person name="Guy J."/>
            <person name="Iotti M."/>
            <person name="Le Tacon F."/>
            <person name="Lindquist E.A."/>
            <person name="Lipzen A."/>
            <person name="Malagnac F."/>
            <person name="Mello A."/>
            <person name="Molinier V."/>
            <person name="Miyauchi S."/>
            <person name="Poulain J."/>
            <person name="Riccioni C."/>
            <person name="Rubini A."/>
            <person name="Sitrit Y."/>
            <person name="Splivallo R."/>
            <person name="Traeger S."/>
            <person name="Wang M."/>
            <person name="Zifcakova L."/>
            <person name="Wipf D."/>
            <person name="Zambonelli A."/>
            <person name="Paolocci F."/>
            <person name="Nowrousian M."/>
            <person name="Ottonello S."/>
            <person name="Baldrian P."/>
            <person name="Spatafora J.W."/>
            <person name="Henrissat B."/>
            <person name="Nagy L.G."/>
            <person name="Aury J.M."/>
            <person name="Wincker P."/>
            <person name="Grigoriev I.V."/>
            <person name="Bonfante P."/>
            <person name="Martin F.M."/>
        </authorList>
    </citation>
    <scope>NUCLEOTIDE SEQUENCE [LARGE SCALE GENOMIC DNA]</scope>
    <source>
        <strain evidence="2 3">120613-1</strain>
    </source>
</reference>
<keyword evidence="3" id="KW-1185">Reference proteome</keyword>
<organism evidence="2 3">
    <name type="scientific">Choiromyces venosus 120613-1</name>
    <dbReference type="NCBI Taxonomy" id="1336337"/>
    <lineage>
        <taxon>Eukaryota</taxon>
        <taxon>Fungi</taxon>
        <taxon>Dikarya</taxon>
        <taxon>Ascomycota</taxon>
        <taxon>Pezizomycotina</taxon>
        <taxon>Pezizomycetes</taxon>
        <taxon>Pezizales</taxon>
        <taxon>Tuberaceae</taxon>
        <taxon>Choiromyces</taxon>
    </lineage>
</organism>
<feature type="region of interest" description="Disordered" evidence="1">
    <location>
        <begin position="91"/>
        <end position="110"/>
    </location>
</feature>